<evidence type="ECO:0000256" key="1">
    <source>
        <dbReference type="ARBA" id="ARBA00004651"/>
    </source>
</evidence>
<feature type="transmembrane region" description="Helical" evidence="8">
    <location>
        <begin position="65"/>
        <end position="86"/>
    </location>
</feature>
<evidence type="ECO:0000256" key="7">
    <source>
        <dbReference type="SAM" id="MobiDB-lite"/>
    </source>
</evidence>
<evidence type="ECO:0000313" key="11">
    <source>
        <dbReference type="Proteomes" id="UP001564626"/>
    </source>
</evidence>
<dbReference type="EMBL" id="JBGEHV010000039">
    <property type="protein sequence ID" value="MEY8041626.1"/>
    <property type="molecule type" value="Genomic_DNA"/>
</dbReference>
<evidence type="ECO:0000256" key="8">
    <source>
        <dbReference type="SAM" id="Phobius"/>
    </source>
</evidence>
<feature type="domain" description="VTT" evidence="9">
    <location>
        <begin position="45"/>
        <end position="172"/>
    </location>
</feature>
<comment type="caution">
    <text evidence="10">The sequence shown here is derived from an EMBL/GenBank/DDBJ whole genome shotgun (WGS) entry which is preliminary data.</text>
</comment>
<name>A0ABV4CKI9_9PSEU</name>
<evidence type="ECO:0000256" key="3">
    <source>
        <dbReference type="ARBA" id="ARBA00022475"/>
    </source>
</evidence>
<dbReference type="InterPro" id="IPR051311">
    <property type="entry name" value="DedA_domain"/>
</dbReference>
<dbReference type="Pfam" id="PF09335">
    <property type="entry name" value="VTT_dom"/>
    <property type="match status" value="1"/>
</dbReference>
<reference evidence="10 11" key="1">
    <citation type="submission" date="2024-08" db="EMBL/GenBank/DDBJ databases">
        <title>Genome mining of Saccharopolyspora cebuensis PGLac3 from Nigerian medicinal plant.</title>
        <authorList>
            <person name="Ezeobiora C.E."/>
            <person name="Igbokwe N.H."/>
            <person name="Amin D.H."/>
            <person name="Mendie U.E."/>
        </authorList>
    </citation>
    <scope>NUCLEOTIDE SEQUENCE [LARGE SCALE GENOMIC DNA]</scope>
    <source>
        <strain evidence="10 11">PGLac3</strain>
    </source>
</reference>
<comment type="subcellular location">
    <subcellularLocation>
        <location evidence="1">Cell membrane</location>
        <topology evidence="1">Multi-pass membrane protein</topology>
    </subcellularLocation>
</comment>
<keyword evidence="11" id="KW-1185">Reference proteome</keyword>
<evidence type="ECO:0000259" key="9">
    <source>
        <dbReference type="Pfam" id="PF09335"/>
    </source>
</evidence>
<dbReference type="RefSeq" id="WP_345358816.1">
    <property type="nucleotide sequence ID" value="NZ_BAABII010000004.1"/>
</dbReference>
<keyword evidence="5 8" id="KW-1133">Transmembrane helix</keyword>
<evidence type="ECO:0000256" key="4">
    <source>
        <dbReference type="ARBA" id="ARBA00022692"/>
    </source>
</evidence>
<keyword evidence="3" id="KW-1003">Cell membrane</keyword>
<dbReference type="PANTHER" id="PTHR42709:SF6">
    <property type="entry name" value="UNDECAPRENYL PHOSPHATE TRANSPORTER A"/>
    <property type="match status" value="1"/>
</dbReference>
<comment type="similarity">
    <text evidence="2">Belongs to the DedA family.</text>
</comment>
<evidence type="ECO:0000256" key="5">
    <source>
        <dbReference type="ARBA" id="ARBA00022989"/>
    </source>
</evidence>
<organism evidence="10 11">
    <name type="scientific">Saccharopolyspora cebuensis</name>
    <dbReference type="NCBI Taxonomy" id="418759"/>
    <lineage>
        <taxon>Bacteria</taxon>
        <taxon>Bacillati</taxon>
        <taxon>Actinomycetota</taxon>
        <taxon>Actinomycetes</taxon>
        <taxon>Pseudonocardiales</taxon>
        <taxon>Pseudonocardiaceae</taxon>
        <taxon>Saccharopolyspora</taxon>
    </lineage>
</organism>
<dbReference type="InterPro" id="IPR032816">
    <property type="entry name" value="VTT_dom"/>
</dbReference>
<evidence type="ECO:0000256" key="6">
    <source>
        <dbReference type="ARBA" id="ARBA00023136"/>
    </source>
</evidence>
<keyword evidence="4 8" id="KW-0812">Transmembrane</keyword>
<evidence type="ECO:0000313" key="10">
    <source>
        <dbReference type="EMBL" id="MEY8041626.1"/>
    </source>
</evidence>
<dbReference type="PANTHER" id="PTHR42709">
    <property type="entry name" value="ALKALINE PHOSPHATASE LIKE PROTEIN"/>
    <property type="match status" value="1"/>
</dbReference>
<sequence length="246" mass="26884">MPLLPLASTTAEPTGFTAWVISVMEALGGPGAGLIIAIENVFPPIPSELILPLAGFTASQGNMNVVGAILWTTLGSLLGALVLYWIGAALGRHRTRAIAAKIPLIKIEDIDKTEAWFAKHGVKAVFFGRMIPLFRSFISLPAGIERMKITTFVLFTTLGSLIWNTIFVLAGYFLGENWHLVEQYAGILSKAVVAICALAIVVFIVKRIMRVRQEKQQAGELPTEQFARVDGDDRTDPPTQEIDRLR</sequence>
<feature type="compositionally biased region" description="Basic and acidic residues" evidence="7">
    <location>
        <begin position="227"/>
        <end position="246"/>
    </location>
</feature>
<feature type="transmembrane region" description="Helical" evidence="8">
    <location>
        <begin position="187"/>
        <end position="205"/>
    </location>
</feature>
<proteinExistence type="inferred from homology"/>
<gene>
    <name evidence="10" type="ORF">AB8O55_19640</name>
</gene>
<keyword evidence="6 8" id="KW-0472">Membrane</keyword>
<feature type="transmembrane region" description="Helical" evidence="8">
    <location>
        <begin position="152"/>
        <end position="175"/>
    </location>
</feature>
<feature type="region of interest" description="Disordered" evidence="7">
    <location>
        <begin position="219"/>
        <end position="246"/>
    </location>
</feature>
<evidence type="ECO:0000256" key="2">
    <source>
        <dbReference type="ARBA" id="ARBA00010792"/>
    </source>
</evidence>
<protein>
    <submittedName>
        <fullName evidence="10">DedA family protein</fullName>
    </submittedName>
</protein>
<dbReference type="Proteomes" id="UP001564626">
    <property type="component" value="Unassembled WGS sequence"/>
</dbReference>
<accession>A0ABV4CKI9</accession>